<dbReference type="SUPFAM" id="SSF160631">
    <property type="entry name" value="SMI1/KNR4-like"/>
    <property type="match status" value="1"/>
</dbReference>
<reference evidence="2 3" key="1">
    <citation type="submission" date="2015-02" db="EMBL/GenBank/DDBJ databases">
        <title>Evolution of amylase-binding proteins of oral streptococcal species.</title>
        <authorList>
            <person name="Haase E.M."/>
        </authorList>
    </citation>
    <scope>NUCLEOTIDE SEQUENCE [LARGE SCALE GENOMIC DNA]</scope>
    <source>
        <strain evidence="2 3">UC921A</strain>
    </source>
</reference>
<proteinExistence type="predicted"/>
<dbReference type="Proteomes" id="UP000033489">
    <property type="component" value="Unassembled WGS sequence"/>
</dbReference>
<organism evidence="2 3">
    <name type="scientific">Streptococcus infantis</name>
    <dbReference type="NCBI Taxonomy" id="68892"/>
    <lineage>
        <taxon>Bacteria</taxon>
        <taxon>Bacillati</taxon>
        <taxon>Bacillota</taxon>
        <taxon>Bacilli</taxon>
        <taxon>Lactobacillales</taxon>
        <taxon>Streptococcaceae</taxon>
        <taxon>Streptococcus</taxon>
    </lineage>
</organism>
<gene>
    <name evidence="2" type="ORF">TZ94_01199</name>
</gene>
<name>A0A0F2DZ28_9STRE</name>
<comment type="caution">
    <text evidence="2">The sequence shown here is derived from an EMBL/GenBank/DDBJ whole genome shotgun (WGS) entry which is preliminary data.</text>
</comment>
<dbReference type="EMBL" id="JYGT01000008">
    <property type="protein sequence ID" value="KJQ75434.1"/>
    <property type="molecule type" value="Genomic_DNA"/>
</dbReference>
<dbReference type="Pfam" id="PF09346">
    <property type="entry name" value="SMI1_KNR4"/>
    <property type="match status" value="1"/>
</dbReference>
<dbReference type="InterPro" id="IPR037883">
    <property type="entry name" value="Knr4/Smi1-like_sf"/>
</dbReference>
<dbReference type="AlphaFoldDB" id="A0A0F2DZ28"/>
<evidence type="ECO:0000313" key="2">
    <source>
        <dbReference type="EMBL" id="KJQ75434.1"/>
    </source>
</evidence>
<accession>A0A0F2DZ28</accession>
<dbReference type="PATRIC" id="fig|28037.216.peg.1161"/>
<protein>
    <recommendedName>
        <fullName evidence="1">Knr4/Smi1-like domain-containing protein</fullName>
    </recommendedName>
</protein>
<dbReference type="OrthoDB" id="672028at2"/>
<dbReference type="InterPro" id="IPR018958">
    <property type="entry name" value="Knr4/Smi1-like_dom"/>
</dbReference>
<dbReference type="Gene3D" id="3.40.1580.10">
    <property type="entry name" value="SMI1/KNR4-like"/>
    <property type="match status" value="1"/>
</dbReference>
<sequence>MKMKNFLKCCEDLVIQESGASAFELEKLKARQFPQAHLDLLSMTNGLEFYGGYYRLFGTDSTQAITLDSWNSDEVWKDVWRDYVSDYYFFGMSAIGDQFAYRLKDGNIQSNQVYYLDGITMDVIEIYDSFEAFFEREFVLKSQGGMESIFVSARERFGNLDLSRSCIYSPSLMIVNDSSVENLMLLPTKDVMTINGDLFVQLFDSEESITKLEQYLDASGRARVKVIFDRD</sequence>
<evidence type="ECO:0000259" key="1">
    <source>
        <dbReference type="Pfam" id="PF09346"/>
    </source>
</evidence>
<evidence type="ECO:0000313" key="3">
    <source>
        <dbReference type="Proteomes" id="UP000033489"/>
    </source>
</evidence>
<feature type="domain" description="Knr4/Smi1-like" evidence="1">
    <location>
        <begin position="24"/>
        <end position="136"/>
    </location>
</feature>